<protein>
    <recommendedName>
        <fullName evidence="4">BZIP domain-containing protein</fullName>
    </recommendedName>
</protein>
<reference evidence="2" key="2">
    <citation type="journal article" date="2023" name="Microbiol Resour">
        <title>Decontamination and Annotation of the Draft Genome Sequence of the Oomycete Lagenidium giganteum ARSEF 373.</title>
        <authorList>
            <person name="Morgan W.R."/>
            <person name="Tartar A."/>
        </authorList>
    </citation>
    <scope>NUCLEOTIDE SEQUENCE</scope>
    <source>
        <strain evidence="2">ARSEF 373</strain>
    </source>
</reference>
<dbReference type="AlphaFoldDB" id="A0AAV2ZD19"/>
<evidence type="ECO:0000313" key="3">
    <source>
        <dbReference type="Proteomes" id="UP001146120"/>
    </source>
</evidence>
<organism evidence="2 3">
    <name type="scientific">Lagenidium giganteum</name>
    <dbReference type="NCBI Taxonomy" id="4803"/>
    <lineage>
        <taxon>Eukaryota</taxon>
        <taxon>Sar</taxon>
        <taxon>Stramenopiles</taxon>
        <taxon>Oomycota</taxon>
        <taxon>Peronosporomycetes</taxon>
        <taxon>Pythiales</taxon>
        <taxon>Pythiaceae</taxon>
    </lineage>
</organism>
<comment type="caution">
    <text evidence="2">The sequence shown here is derived from an EMBL/GenBank/DDBJ whole genome shotgun (WGS) entry which is preliminary data.</text>
</comment>
<feature type="region of interest" description="Disordered" evidence="1">
    <location>
        <begin position="34"/>
        <end position="103"/>
    </location>
</feature>
<name>A0AAV2ZD19_9STRA</name>
<evidence type="ECO:0008006" key="4">
    <source>
        <dbReference type="Google" id="ProtNLM"/>
    </source>
</evidence>
<evidence type="ECO:0000256" key="1">
    <source>
        <dbReference type="SAM" id="MobiDB-lite"/>
    </source>
</evidence>
<accession>A0AAV2ZD19</accession>
<sequence length="453" mass="52160">MEAAPATATACAPGMDSIPVLDLVVDMNVLHWPPSDGEGMTVVVDMPSTTPPSKPRRDDGSSPPCRKKKAPMSAEELQRKKQASIEMRRKRNRESMQRARERERHQMEELRAHAQALEETYTHLLENKRSAVSACHSLLPFQDAARYSELWTRLEEARSESKQMMAQNLTLQSAIVDRIKGEDRVEGLLRELLREQQLLLESASFDRDLLVNDANFLRCISERQVVDLILDSRSGQRFVDKLGFDSNDSIRMELFGWDTHRRAMGQYLHISSTKLFRNHRALDVMTRTWNNEMRFVSYRNAKQAASQRQHFMRKYNDDAYMFARDSPDPEGNVVRMGYVRFRLHEPDDTYVVATQSVKPELCTFVANPHKHRVWAHELCQWQFFKPVIEQVMGDDGVEQLVEHCEVRVMGRIAFGDLSNSDRNALETILGLLRWENINIGPMLTLTQSLDGGD</sequence>
<dbReference type="Proteomes" id="UP001146120">
    <property type="component" value="Unassembled WGS sequence"/>
</dbReference>
<dbReference type="EMBL" id="DAKRPA010000023">
    <property type="protein sequence ID" value="DBA03078.1"/>
    <property type="molecule type" value="Genomic_DNA"/>
</dbReference>
<gene>
    <name evidence="2" type="ORF">N0F65_003325</name>
</gene>
<reference evidence="2" key="1">
    <citation type="submission" date="2022-11" db="EMBL/GenBank/DDBJ databases">
        <authorList>
            <person name="Morgan W.R."/>
            <person name="Tartar A."/>
        </authorList>
    </citation>
    <scope>NUCLEOTIDE SEQUENCE</scope>
    <source>
        <strain evidence="2">ARSEF 373</strain>
    </source>
</reference>
<evidence type="ECO:0000313" key="2">
    <source>
        <dbReference type="EMBL" id="DBA03078.1"/>
    </source>
</evidence>
<keyword evidence="3" id="KW-1185">Reference proteome</keyword>
<feature type="compositionally biased region" description="Basic and acidic residues" evidence="1">
    <location>
        <begin position="93"/>
        <end position="103"/>
    </location>
</feature>
<proteinExistence type="predicted"/>